<reference evidence="2 3" key="1">
    <citation type="submission" date="2019-10" db="EMBL/GenBank/DDBJ databases">
        <title>Genomic analysis of Raineyella sp. CBA3103.</title>
        <authorList>
            <person name="Roh S.W."/>
        </authorList>
    </citation>
    <scope>NUCLEOTIDE SEQUENCE [LARGE SCALE GENOMIC DNA]</scope>
    <source>
        <strain evidence="2 3">CBA3103</strain>
    </source>
</reference>
<comment type="catalytic activity">
    <reaction evidence="1">
        <text>L-cysteine + L-glutamate + ATP = gamma-L-glutamyl-L-cysteine + ADP + phosphate + H(+)</text>
        <dbReference type="Rhea" id="RHEA:13285"/>
        <dbReference type="ChEBI" id="CHEBI:15378"/>
        <dbReference type="ChEBI" id="CHEBI:29985"/>
        <dbReference type="ChEBI" id="CHEBI:30616"/>
        <dbReference type="ChEBI" id="CHEBI:35235"/>
        <dbReference type="ChEBI" id="CHEBI:43474"/>
        <dbReference type="ChEBI" id="CHEBI:58173"/>
        <dbReference type="ChEBI" id="CHEBI:456216"/>
        <dbReference type="EC" id="6.3.2.2"/>
    </reaction>
</comment>
<dbReference type="KEGG" id="rain:Rai3103_15415"/>
<organism evidence="2 3">
    <name type="scientific">Raineyella fluvialis</name>
    <dbReference type="NCBI Taxonomy" id="2662261"/>
    <lineage>
        <taxon>Bacteria</taxon>
        <taxon>Bacillati</taxon>
        <taxon>Actinomycetota</taxon>
        <taxon>Actinomycetes</taxon>
        <taxon>Propionibacteriales</taxon>
        <taxon>Propionibacteriaceae</taxon>
        <taxon>Raineyella</taxon>
    </lineage>
</organism>
<dbReference type="InterPro" id="IPR016602">
    <property type="entry name" value="UCP012666"/>
</dbReference>
<dbReference type="InterPro" id="IPR014746">
    <property type="entry name" value="Gln_synth/guanido_kin_cat_dom"/>
</dbReference>
<gene>
    <name evidence="2" type="ORF">Rai3103_15415</name>
</gene>
<dbReference type="InterPro" id="IPR006336">
    <property type="entry name" value="GCS2"/>
</dbReference>
<dbReference type="EMBL" id="CP045725">
    <property type="protein sequence ID" value="QGF24787.1"/>
    <property type="molecule type" value="Genomic_DNA"/>
</dbReference>
<dbReference type="InterPro" id="IPR050141">
    <property type="entry name" value="GCL_type2/YbdK_subfam"/>
</dbReference>
<protein>
    <submittedName>
        <fullName evidence="2">Glutamate--cysteine ligase</fullName>
    </submittedName>
</protein>
<proteinExistence type="predicted"/>
<evidence type="ECO:0000313" key="2">
    <source>
        <dbReference type="EMBL" id="QGF24787.1"/>
    </source>
</evidence>
<dbReference type="Pfam" id="PF04107">
    <property type="entry name" value="GCS2"/>
    <property type="match status" value="1"/>
</dbReference>
<dbReference type="Gene3D" id="3.30.590.20">
    <property type="match status" value="1"/>
</dbReference>
<dbReference type="PIRSF" id="PIRSF012666">
    <property type="entry name" value="UCP012666"/>
    <property type="match status" value="1"/>
</dbReference>
<dbReference type="GO" id="GO:0016879">
    <property type="term" value="F:ligase activity, forming carbon-nitrogen bonds"/>
    <property type="evidence" value="ECO:0007669"/>
    <property type="project" value="TreeGrafter"/>
</dbReference>
<dbReference type="AlphaFoldDB" id="A0A5Q2FG57"/>
<accession>A0A5Q2FG57</accession>
<name>A0A5Q2FG57_9ACTN</name>
<dbReference type="RefSeq" id="WP_153573316.1">
    <property type="nucleotide sequence ID" value="NZ_CP045725.1"/>
</dbReference>
<dbReference type="SUPFAM" id="SSF55931">
    <property type="entry name" value="Glutamine synthetase/guanido kinase"/>
    <property type="match status" value="1"/>
</dbReference>
<keyword evidence="2" id="KW-0436">Ligase</keyword>
<dbReference type="PANTHER" id="PTHR36510">
    <property type="entry name" value="GLUTAMATE--CYSTEINE LIGASE 2-RELATED"/>
    <property type="match status" value="1"/>
</dbReference>
<evidence type="ECO:0000313" key="3">
    <source>
        <dbReference type="Proteomes" id="UP000386847"/>
    </source>
</evidence>
<sequence>MGAEVEIRTFDRRDRSRYRRKVARDVAVLGRLLEEVEFVTEPKLAGLEVELNLVDDRMRPAMVNAQVLEAIDDDRFTTELGRFNIELNVEPRALGPHGLSSFEQDVAEILSHAQTRVDAADLTVRPSVVMIGTLPTLEPRHLDIANISGGGRYLLLNDQILESRQENILIDIRGAEHLSIETDSIMPEAACTSTQVHLQVSPDEFAAHWNAAQAIAGAQIVVGANSPFLFGRHLVAETRVPLFEQSTDTRSAELVAQGVRPRVWFGERWVDSIFDLFEENRRYFTALLPITGAEDPEAELEAGRVPRLTELNLHNGTIYRWNRPIFSAPDGRPHLRVENRVLPGGPTVVDTLANVAFFAGLVHALAHQDAPLWAKMSFRAAEDNFRAAVRDGIRAEQYWPGVGQVPGQELVVRTLLPLAAEGLADRGVAGEEIDRLLGIIERRCLRGRNGSSWQVAHVAAREADGLDRRAALRAMLASYVDLMRSNLPVHEWPLSSE</sequence>
<evidence type="ECO:0000256" key="1">
    <source>
        <dbReference type="ARBA" id="ARBA00048819"/>
    </source>
</evidence>
<dbReference type="PANTHER" id="PTHR36510:SF3">
    <property type="entry name" value="CONSERVED PROTEIN"/>
    <property type="match status" value="1"/>
</dbReference>
<keyword evidence="3" id="KW-1185">Reference proteome</keyword>
<dbReference type="Proteomes" id="UP000386847">
    <property type="component" value="Chromosome"/>
</dbReference>